<dbReference type="CDD" id="cd22456">
    <property type="entry name" value="KH-I_Rnc1_rpt2"/>
    <property type="match status" value="1"/>
</dbReference>
<evidence type="ECO:0000256" key="2">
    <source>
        <dbReference type="PROSITE-ProRule" id="PRU00117"/>
    </source>
</evidence>
<evidence type="ECO:0000259" key="4">
    <source>
        <dbReference type="SMART" id="SM00322"/>
    </source>
</evidence>
<keyword evidence="1" id="KW-0677">Repeat</keyword>
<feature type="domain" description="K Homology" evidence="4">
    <location>
        <begin position="208"/>
        <end position="279"/>
    </location>
</feature>
<dbReference type="AlphaFoldDB" id="A0A9N8ZX90"/>
<evidence type="ECO:0000256" key="1">
    <source>
        <dbReference type="ARBA" id="ARBA00022737"/>
    </source>
</evidence>
<dbReference type="InterPro" id="IPR004088">
    <property type="entry name" value="KH_dom_type_1"/>
</dbReference>
<accession>A0A9N8ZX90</accession>
<reference evidence="5" key="1">
    <citation type="submission" date="2021-06" db="EMBL/GenBank/DDBJ databases">
        <authorList>
            <person name="Kallberg Y."/>
            <person name="Tangrot J."/>
            <person name="Rosling A."/>
        </authorList>
    </citation>
    <scope>NUCLEOTIDE SEQUENCE</scope>
    <source>
        <strain evidence="5">MT106</strain>
    </source>
</reference>
<dbReference type="CDD" id="cd22457">
    <property type="entry name" value="KH-I_Rnc1_rpt3"/>
    <property type="match status" value="1"/>
</dbReference>
<dbReference type="InterPro" id="IPR004087">
    <property type="entry name" value="KH_dom"/>
</dbReference>
<feature type="domain" description="K Homology" evidence="4">
    <location>
        <begin position="354"/>
        <end position="425"/>
    </location>
</feature>
<dbReference type="Gene3D" id="3.30.1370.10">
    <property type="entry name" value="K Homology domain, type 1"/>
    <property type="match status" value="3"/>
</dbReference>
<sequence>MTEPAANNGFPYDNFGSGTEDAVSCLINNNSKIAVVPVSNAVTAVDVSNESVAVTTTSSTAVTTNNGTSTNTNSHSLFERTAPFIQPPSDQTVPESTNEETHNEEIATEAVDSGDVSNSQLTLRALVSTKEAGVIIGKAGKNVAELREITGVKAGVSKVVQGVPDRVLSVAGTLDGVAKAYSLIAQTLLENPVGASPNSTPITPPPNAFTSVRLLISHNLMGTIIGRQGLKIKHIQDVSGARMVASKEMLSQSTERVVEVQGTVEAIKVAVWEIGKCLIEDNERGIGTVLYNPAIRVTTTYTGTRRTSDYTQRTGNGTDFTRPTRSNSNTSVTPSNGNNDYHNNRRPSTFDAAALRTQNISIPADMVGCIIGKGGSKISEIRRLSGSRISIAKTPHDETGERMFTIQGTQESNEKALFLLYNQLELEKERRLNATSTGGDSDA</sequence>
<comment type="caution">
    <text evidence="5">The sequence shown here is derived from an EMBL/GenBank/DDBJ whole genome shotgun (WGS) entry which is preliminary data.</text>
</comment>
<feature type="compositionally biased region" description="Polar residues" evidence="3">
    <location>
        <begin position="312"/>
        <end position="341"/>
    </location>
</feature>
<dbReference type="OrthoDB" id="1937934at2759"/>
<dbReference type="PROSITE" id="PS50084">
    <property type="entry name" value="KH_TYPE_1"/>
    <property type="match status" value="3"/>
</dbReference>
<feature type="region of interest" description="Disordered" evidence="3">
    <location>
        <begin position="306"/>
        <end position="347"/>
    </location>
</feature>
<proteinExistence type="predicted"/>
<evidence type="ECO:0000313" key="5">
    <source>
        <dbReference type="EMBL" id="CAG8509847.1"/>
    </source>
</evidence>
<keyword evidence="2" id="KW-0694">RNA-binding</keyword>
<dbReference type="CDD" id="cd22455">
    <property type="entry name" value="KH-I_Rnc1_rpt1"/>
    <property type="match status" value="1"/>
</dbReference>
<dbReference type="Pfam" id="PF00013">
    <property type="entry name" value="KH_1"/>
    <property type="match status" value="3"/>
</dbReference>
<feature type="domain" description="K Homology" evidence="4">
    <location>
        <begin position="119"/>
        <end position="189"/>
    </location>
</feature>
<evidence type="ECO:0000256" key="3">
    <source>
        <dbReference type="SAM" id="MobiDB-lite"/>
    </source>
</evidence>
<organism evidence="5 6">
    <name type="scientific">Ambispora gerdemannii</name>
    <dbReference type="NCBI Taxonomy" id="144530"/>
    <lineage>
        <taxon>Eukaryota</taxon>
        <taxon>Fungi</taxon>
        <taxon>Fungi incertae sedis</taxon>
        <taxon>Mucoromycota</taxon>
        <taxon>Glomeromycotina</taxon>
        <taxon>Glomeromycetes</taxon>
        <taxon>Archaeosporales</taxon>
        <taxon>Ambisporaceae</taxon>
        <taxon>Ambispora</taxon>
    </lineage>
</organism>
<dbReference type="Proteomes" id="UP000789831">
    <property type="component" value="Unassembled WGS sequence"/>
</dbReference>
<evidence type="ECO:0000313" key="6">
    <source>
        <dbReference type="Proteomes" id="UP000789831"/>
    </source>
</evidence>
<gene>
    <name evidence="5" type="ORF">AGERDE_LOCUS4684</name>
</gene>
<dbReference type="GO" id="GO:0003723">
    <property type="term" value="F:RNA binding"/>
    <property type="evidence" value="ECO:0007669"/>
    <property type="project" value="UniProtKB-UniRule"/>
</dbReference>
<name>A0A9N8ZX90_9GLOM</name>
<dbReference type="SMART" id="SM00322">
    <property type="entry name" value="KH"/>
    <property type="match status" value="3"/>
</dbReference>
<keyword evidence="6" id="KW-1185">Reference proteome</keyword>
<dbReference type="EMBL" id="CAJVPL010000562">
    <property type="protein sequence ID" value="CAG8509847.1"/>
    <property type="molecule type" value="Genomic_DNA"/>
</dbReference>
<protein>
    <submittedName>
        <fullName evidence="5">1864_t:CDS:1</fullName>
    </submittedName>
</protein>
<dbReference type="InterPro" id="IPR049786">
    <property type="entry name" value="Rnc1_KH-I_3"/>
</dbReference>
<dbReference type="PANTHER" id="PTHR10288">
    <property type="entry name" value="KH DOMAIN CONTAINING RNA BINDING PROTEIN"/>
    <property type="match status" value="1"/>
</dbReference>
<dbReference type="InterPro" id="IPR036612">
    <property type="entry name" value="KH_dom_type_1_sf"/>
</dbReference>
<dbReference type="SUPFAM" id="SSF54791">
    <property type="entry name" value="Eukaryotic type KH-domain (KH-domain type I)"/>
    <property type="match status" value="3"/>
</dbReference>